<evidence type="ECO:0000313" key="1">
    <source>
        <dbReference type="EMBL" id="OWZ03274.1"/>
    </source>
</evidence>
<organism evidence="1 2">
    <name type="scientific">Phytophthora megakarya</name>
    <dbReference type="NCBI Taxonomy" id="4795"/>
    <lineage>
        <taxon>Eukaryota</taxon>
        <taxon>Sar</taxon>
        <taxon>Stramenopiles</taxon>
        <taxon>Oomycota</taxon>
        <taxon>Peronosporomycetes</taxon>
        <taxon>Peronosporales</taxon>
        <taxon>Peronosporaceae</taxon>
        <taxon>Phytophthora</taxon>
    </lineage>
</organism>
<accession>A0A225VDS3</accession>
<protein>
    <submittedName>
        <fullName evidence="1">Uncharacterized protein</fullName>
    </submittedName>
</protein>
<evidence type="ECO:0000313" key="2">
    <source>
        <dbReference type="Proteomes" id="UP000198211"/>
    </source>
</evidence>
<keyword evidence="2" id="KW-1185">Reference proteome</keyword>
<comment type="caution">
    <text evidence="1">The sequence shown here is derived from an EMBL/GenBank/DDBJ whole genome shotgun (WGS) entry which is preliminary data.</text>
</comment>
<gene>
    <name evidence="1" type="ORF">PHMEG_00025027</name>
</gene>
<dbReference type="Proteomes" id="UP000198211">
    <property type="component" value="Unassembled WGS sequence"/>
</dbReference>
<reference evidence="2" key="1">
    <citation type="submission" date="2017-03" db="EMBL/GenBank/DDBJ databases">
        <title>Phytopthora megakarya and P. palmivora, two closely related causual agents of cacao black pod achieved similar genome size and gene model numbers by different mechanisms.</title>
        <authorList>
            <person name="Ali S."/>
            <person name="Shao J."/>
            <person name="Larry D.J."/>
            <person name="Kronmiller B."/>
            <person name="Shen D."/>
            <person name="Strem M.D."/>
            <person name="Melnick R.L."/>
            <person name="Guiltinan M.J."/>
            <person name="Tyler B.M."/>
            <person name="Meinhardt L.W."/>
            <person name="Bailey B.A."/>
        </authorList>
    </citation>
    <scope>NUCLEOTIDE SEQUENCE [LARGE SCALE GENOMIC DNA]</scope>
    <source>
        <strain evidence="2">zdho120</strain>
    </source>
</reference>
<dbReference type="EMBL" id="NBNE01005617">
    <property type="protein sequence ID" value="OWZ03274.1"/>
    <property type="molecule type" value="Genomic_DNA"/>
</dbReference>
<dbReference type="AlphaFoldDB" id="A0A225VDS3"/>
<proteinExistence type="predicted"/>
<sequence length="277" mass="32163">MNLADGSTGYGHLGFRSSGYSGFQGGEFQEAHRYRGVISRAWVCRYSAPKAWCQMLNVSLAELAPKDHVSPLDFAFLALMYNRVVFDCMPDEPLAFELGKLVRGVRTTIRASGHGSFVRMWSRFSGHRYEDNMTIDLCGRRHWLQVTALDNAIRQFKEGSDPLDPLTHVILDLWYHLNRMRNNRADLLRQQINRLWEWCTSAGGRTRTLPTLVWLEPSYLQYSTEVVEWAPDTTDWFRELRVLDVKQPWRNNWIDTPAEHPYNIPAISAPHFSCRLR</sequence>
<name>A0A225VDS3_9STRA</name>